<evidence type="ECO:0000256" key="1">
    <source>
        <dbReference type="ARBA" id="ARBA00010199"/>
    </source>
</evidence>
<dbReference type="GO" id="GO:0015297">
    <property type="term" value="F:antiporter activity"/>
    <property type="evidence" value="ECO:0007669"/>
    <property type="project" value="InterPro"/>
</dbReference>
<feature type="transmembrane region" description="Helical" evidence="2">
    <location>
        <begin position="208"/>
        <end position="236"/>
    </location>
</feature>
<feature type="transmembrane region" description="Helical" evidence="2">
    <location>
        <begin position="18"/>
        <end position="40"/>
    </location>
</feature>
<proteinExistence type="inferred from homology"/>
<gene>
    <name evidence="3" type="primary">DTX8</name>
    <name evidence="3" type="ORF">CR513_17597</name>
</gene>
<dbReference type="OrthoDB" id="1456377at2759"/>
<feature type="transmembrane region" description="Helical" evidence="2">
    <location>
        <begin position="170"/>
        <end position="188"/>
    </location>
</feature>
<name>A0A371H9B5_MUCPR</name>
<keyword evidence="2" id="KW-1133">Transmembrane helix</keyword>
<protein>
    <submittedName>
        <fullName evidence="3">Protein DETOXIFICATION 8</fullName>
    </submittedName>
</protein>
<keyword evidence="2" id="KW-0472">Membrane</keyword>
<organism evidence="3 4">
    <name type="scientific">Mucuna pruriens</name>
    <name type="common">Velvet bean</name>
    <name type="synonym">Dolichos pruriens</name>
    <dbReference type="NCBI Taxonomy" id="157652"/>
    <lineage>
        <taxon>Eukaryota</taxon>
        <taxon>Viridiplantae</taxon>
        <taxon>Streptophyta</taxon>
        <taxon>Embryophyta</taxon>
        <taxon>Tracheophyta</taxon>
        <taxon>Spermatophyta</taxon>
        <taxon>Magnoliopsida</taxon>
        <taxon>eudicotyledons</taxon>
        <taxon>Gunneridae</taxon>
        <taxon>Pentapetalae</taxon>
        <taxon>rosids</taxon>
        <taxon>fabids</taxon>
        <taxon>Fabales</taxon>
        <taxon>Fabaceae</taxon>
        <taxon>Papilionoideae</taxon>
        <taxon>50 kb inversion clade</taxon>
        <taxon>NPAAA clade</taxon>
        <taxon>indigoferoid/millettioid clade</taxon>
        <taxon>Phaseoleae</taxon>
        <taxon>Mucuna</taxon>
    </lineage>
</organism>
<dbReference type="AlphaFoldDB" id="A0A371H9B5"/>
<dbReference type="EMBL" id="QJKJ01003244">
    <property type="protein sequence ID" value="RDX99361.1"/>
    <property type="molecule type" value="Genomic_DNA"/>
</dbReference>
<feature type="transmembrane region" description="Helical" evidence="2">
    <location>
        <begin position="248"/>
        <end position="272"/>
    </location>
</feature>
<comment type="caution">
    <text evidence="3">The sequence shown here is derived from an EMBL/GenBank/DDBJ whole genome shotgun (WGS) entry which is preliminary data.</text>
</comment>
<sequence>MFECFMDKLLIFLGQDDAISIIAGKYCIWLIPALFGYAVLQALVRYFHTQSLIFHMLVTLVVVVVLHIPICWVLVFDWNLDKMEQPYPLKFHIGSLSYYLYFTQRSNALRISKKFFFLAFPSVSMLCLHLYVATSFYFNILKWWSFELLVILVGLLPNPNLKLRFCQSDMFLHDLIINLNICNLHYFITYEISATISTRFQMKGKPQATQEAICSILVLALTDAIILNSVLFFFCFNDMEVVHFVAKIIPLLCLFVSVDAFLGTRAIVNLVTSSFGLNFNGRDLWIGILTRSTLQTITFALLTTFTNWEK</sequence>
<dbReference type="GO" id="GO:0042910">
    <property type="term" value="F:xenobiotic transmembrane transporter activity"/>
    <property type="evidence" value="ECO:0007669"/>
    <property type="project" value="InterPro"/>
</dbReference>
<evidence type="ECO:0000313" key="3">
    <source>
        <dbReference type="EMBL" id="RDX99361.1"/>
    </source>
</evidence>
<feature type="transmembrane region" description="Helical" evidence="2">
    <location>
        <begin position="52"/>
        <end position="75"/>
    </location>
</feature>
<keyword evidence="4" id="KW-1185">Reference proteome</keyword>
<feature type="transmembrane region" description="Helical" evidence="2">
    <location>
        <begin position="115"/>
        <end position="134"/>
    </location>
</feature>
<comment type="similarity">
    <text evidence="1">Belongs to the multi antimicrobial extrusion (MATE) (TC 2.A.66.1) family.</text>
</comment>
<keyword evidence="2" id="KW-0812">Transmembrane</keyword>
<reference evidence="3" key="1">
    <citation type="submission" date="2018-05" db="EMBL/GenBank/DDBJ databases">
        <title>Draft genome of Mucuna pruriens seed.</title>
        <authorList>
            <person name="Nnadi N.E."/>
            <person name="Vos R."/>
            <person name="Hasami M.H."/>
            <person name="Devisetty U.K."/>
            <person name="Aguiy J.C."/>
        </authorList>
    </citation>
    <scope>NUCLEOTIDE SEQUENCE [LARGE SCALE GENOMIC DNA]</scope>
    <source>
        <strain evidence="3">JCA_2017</strain>
    </source>
</reference>
<feature type="non-terminal residue" evidence="3">
    <location>
        <position position="310"/>
    </location>
</feature>
<dbReference type="InterPro" id="IPR002528">
    <property type="entry name" value="MATE_fam"/>
</dbReference>
<dbReference type="GO" id="GO:0016020">
    <property type="term" value="C:membrane"/>
    <property type="evidence" value="ECO:0007669"/>
    <property type="project" value="InterPro"/>
</dbReference>
<dbReference type="PANTHER" id="PTHR11206">
    <property type="entry name" value="MULTIDRUG RESISTANCE PROTEIN"/>
    <property type="match status" value="1"/>
</dbReference>
<evidence type="ECO:0000313" key="4">
    <source>
        <dbReference type="Proteomes" id="UP000257109"/>
    </source>
</evidence>
<feature type="transmembrane region" description="Helical" evidence="2">
    <location>
        <begin position="140"/>
        <end position="158"/>
    </location>
</feature>
<dbReference type="Pfam" id="PF01554">
    <property type="entry name" value="MatE"/>
    <property type="match status" value="1"/>
</dbReference>
<evidence type="ECO:0000256" key="2">
    <source>
        <dbReference type="SAM" id="Phobius"/>
    </source>
</evidence>
<dbReference type="Proteomes" id="UP000257109">
    <property type="component" value="Unassembled WGS sequence"/>
</dbReference>
<feature type="transmembrane region" description="Helical" evidence="2">
    <location>
        <begin position="284"/>
        <end position="305"/>
    </location>
</feature>
<accession>A0A371H9B5</accession>